<sequence>MDVHHISREYAFSETSLTLLTSQQELSAFQSDFPAGTSAVHTGHNNRTTIVEERSYPQPPYLSLTLPQKRPNHSLISGRVGDLEESHPGVFTGVYPAKRLKGLITPPLPSPLSSCNSVVTTGLSQPSLDVSELNIVSLERADPAELTGDRLDSDRPKILRSPFEYTPELVNSQIDPIAEKDIQRFNPNRRVRSEKPSGYSYYAPTNPFDKTTQTLDTLRRVPRRQLSYGGDSPSKPGPRSLHKTTGSLELRHDAERHAEDYDLDSWSDTTFNASAARPYYSESTRSKARLWRSLSEEKANIQVAHAITIRTSPSKPQVISTLRRRTTINPSEKMTTVCPDRGLSIPYPHTPPPTPASSESVVGLGKESIVDRKYDEAYEKIKAKPTWTQTPPSSNPSSTGTVRRIPGETNPPVPADTPRPTATVQPQLSELTSWIVAELEASIASIPQVNLQLDSPVILQICLPAGQRRVPRKTPQTLPLSRYSNFNGPLSSHPTNISFKSPMQGSSPQSSPTPTRITMRSLHLIFPHASSQLLSSLQATYLALDYISTIHLPSPSSSSSPFSVTEIHSPLSPSMSYIPVREQNPAPASEIDFINPGACLK</sequence>
<feature type="compositionally biased region" description="Polar residues" evidence="1">
    <location>
        <begin position="474"/>
        <end position="499"/>
    </location>
</feature>
<proteinExistence type="predicted"/>
<dbReference type="EMBL" id="CAJPDR010000090">
    <property type="protein sequence ID" value="CAF9916371.1"/>
    <property type="molecule type" value="Genomic_DNA"/>
</dbReference>
<evidence type="ECO:0000313" key="2">
    <source>
        <dbReference type="EMBL" id="CAF9916371.1"/>
    </source>
</evidence>
<comment type="caution">
    <text evidence="2">The sequence shown here is derived from an EMBL/GenBank/DDBJ whole genome shotgun (WGS) entry which is preliminary data.</text>
</comment>
<feature type="region of interest" description="Disordered" evidence="1">
    <location>
        <begin position="469"/>
        <end position="514"/>
    </location>
</feature>
<dbReference type="AlphaFoldDB" id="A0A8H3F8W8"/>
<name>A0A8H3F8W8_9LECA</name>
<keyword evidence="3" id="KW-1185">Reference proteome</keyword>
<protein>
    <submittedName>
        <fullName evidence="2">Uncharacterized protein</fullName>
    </submittedName>
</protein>
<evidence type="ECO:0000256" key="1">
    <source>
        <dbReference type="SAM" id="MobiDB-lite"/>
    </source>
</evidence>
<accession>A0A8H3F8W8</accession>
<feature type="region of interest" description="Disordered" evidence="1">
    <location>
        <begin position="381"/>
        <end position="424"/>
    </location>
</feature>
<organism evidence="2 3">
    <name type="scientific">Alectoria fallacina</name>
    <dbReference type="NCBI Taxonomy" id="1903189"/>
    <lineage>
        <taxon>Eukaryota</taxon>
        <taxon>Fungi</taxon>
        <taxon>Dikarya</taxon>
        <taxon>Ascomycota</taxon>
        <taxon>Pezizomycotina</taxon>
        <taxon>Lecanoromycetes</taxon>
        <taxon>OSLEUM clade</taxon>
        <taxon>Lecanoromycetidae</taxon>
        <taxon>Lecanorales</taxon>
        <taxon>Lecanorineae</taxon>
        <taxon>Parmeliaceae</taxon>
        <taxon>Alectoria</taxon>
    </lineage>
</organism>
<dbReference type="OrthoDB" id="5430546at2759"/>
<gene>
    <name evidence="2" type="ORF">ALECFALPRED_010680</name>
</gene>
<feature type="compositionally biased region" description="Low complexity" evidence="1">
    <location>
        <begin position="501"/>
        <end position="514"/>
    </location>
</feature>
<feature type="compositionally biased region" description="Low complexity" evidence="1">
    <location>
        <begin position="385"/>
        <end position="399"/>
    </location>
</feature>
<evidence type="ECO:0000313" key="3">
    <source>
        <dbReference type="Proteomes" id="UP000664203"/>
    </source>
</evidence>
<reference evidence="2" key="1">
    <citation type="submission" date="2021-03" db="EMBL/GenBank/DDBJ databases">
        <authorList>
            <person name="Tagirdzhanova G."/>
        </authorList>
    </citation>
    <scope>NUCLEOTIDE SEQUENCE</scope>
</reference>
<dbReference type="Proteomes" id="UP000664203">
    <property type="component" value="Unassembled WGS sequence"/>
</dbReference>
<feature type="region of interest" description="Disordered" evidence="1">
    <location>
        <begin position="188"/>
        <end position="246"/>
    </location>
</feature>